<reference evidence="2 3" key="1">
    <citation type="submission" date="2020-08" db="EMBL/GenBank/DDBJ databases">
        <title>Genomic Encyclopedia of Type Strains, Phase IV (KMG-IV): sequencing the most valuable type-strain genomes for metagenomic binning, comparative biology and taxonomic classification.</title>
        <authorList>
            <person name="Goeker M."/>
        </authorList>
    </citation>
    <scope>NUCLEOTIDE SEQUENCE [LARGE SCALE GENOMIC DNA]</scope>
    <source>
        <strain evidence="2 3">DSM 23562</strain>
    </source>
</reference>
<evidence type="ECO:0000259" key="1">
    <source>
        <dbReference type="Pfam" id="PF13304"/>
    </source>
</evidence>
<dbReference type="AlphaFoldDB" id="A0A7W9W9P5"/>
<dbReference type="Gene3D" id="3.40.50.300">
    <property type="entry name" value="P-loop containing nucleotide triphosphate hydrolases"/>
    <property type="match status" value="1"/>
</dbReference>
<sequence>MSLTFELIRQLVDCFGVDKVFDPEDATKIIAPGVVQIDEVDAHLHPTWQHRIGEWFTTHFPNIQFIVTTHSPIICQAADTVFKLPTPGTDEVGEFVTGNNLLRLKYGSVSEAYGTGVFGVGVERSEEAKGLLEELAALNIKELDDDLTDEEIERQEFLRGLFPSSASVGLSRRRAR</sequence>
<dbReference type="GO" id="GO:0016887">
    <property type="term" value="F:ATP hydrolysis activity"/>
    <property type="evidence" value="ECO:0007669"/>
    <property type="project" value="InterPro"/>
</dbReference>
<dbReference type="InterPro" id="IPR027417">
    <property type="entry name" value="P-loop_NTPase"/>
</dbReference>
<evidence type="ECO:0000313" key="3">
    <source>
        <dbReference type="Proteomes" id="UP000520814"/>
    </source>
</evidence>
<feature type="domain" description="ATPase AAA-type core" evidence="1">
    <location>
        <begin position="32"/>
        <end position="74"/>
    </location>
</feature>
<dbReference type="PANTHER" id="PTHR43581">
    <property type="entry name" value="ATP/GTP PHOSPHATASE"/>
    <property type="match status" value="1"/>
</dbReference>
<dbReference type="InterPro" id="IPR051396">
    <property type="entry name" value="Bact_Antivir_Def_Nuclease"/>
</dbReference>
<keyword evidence="3" id="KW-1185">Reference proteome</keyword>
<protein>
    <recommendedName>
        <fullName evidence="1">ATPase AAA-type core domain-containing protein</fullName>
    </recommendedName>
</protein>
<dbReference type="EMBL" id="JACHGW010000007">
    <property type="protein sequence ID" value="MBB6053445.1"/>
    <property type="molecule type" value="Genomic_DNA"/>
</dbReference>
<comment type="caution">
    <text evidence="2">The sequence shown here is derived from an EMBL/GenBank/DDBJ whole genome shotgun (WGS) entry which is preliminary data.</text>
</comment>
<gene>
    <name evidence="2" type="ORF">HNQ39_005280</name>
</gene>
<dbReference type="Proteomes" id="UP000520814">
    <property type="component" value="Unassembled WGS sequence"/>
</dbReference>
<name>A0A7W9W9P5_ARMRO</name>
<dbReference type="Pfam" id="PF13304">
    <property type="entry name" value="AAA_21"/>
    <property type="match status" value="1"/>
</dbReference>
<evidence type="ECO:0000313" key="2">
    <source>
        <dbReference type="EMBL" id="MBB6053445.1"/>
    </source>
</evidence>
<dbReference type="InterPro" id="IPR003959">
    <property type="entry name" value="ATPase_AAA_core"/>
</dbReference>
<accession>A0A7W9W9P5</accession>
<proteinExistence type="predicted"/>
<organism evidence="2 3">
    <name type="scientific">Armatimonas rosea</name>
    <dbReference type="NCBI Taxonomy" id="685828"/>
    <lineage>
        <taxon>Bacteria</taxon>
        <taxon>Bacillati</taxon>
        <taxon>Armatimonadota</taxon>
        <taxon>Armatimonadia</taxon>
        <taxon>Armatimonadales</taxon>
        <taxon>Armatimonadaceae</taxon>
        <taxon>Armatimonas</taxon>
    </lineage>
</organism>
<dbReference type="SUPFAM" id="SSF52540">
    <property type="entry name" value="P-loop containing nucleoside triphosphate hydrolases"/>
    <property type="match status" value="1"/>
</dbReference>
<dbReference type="PANTHER" id="PTHR43581:SF2">
    <property type="entry name" value="EXCINUCLEASE ATPASE SUBUNIT"/>
    <property type="match status" value="1"/>
</dbReference>
<dbReference type="GO" id="GO:0005524">
    <property type="term" value="F:ATP binding"/>
    <property type="evidence" value="ECO:0007669"/>
    <property type="project" value="InterPro"/>
</dbReference>